<protein>
    <recommendedName>
        <fullName evidence="3">Lipoprotein</fullName>
    </recommendedName>
</protein>
<comment type="caution">
    <text evidence="1">The sequence shown here is derived from an EMBL/GenBank/DDBJ whole genome shotgun (WGS) entry which is preliminary data.</text>
</comment>
<dbReference type="Proteomes" id="UP000298468">
    <property type="component" value="Unassembled WGS sequence"/>
</dbReference>
<dbReference type="PROSITE" id="PS51257">
    <property type="entry name" value="PROKAR_LIPOPROTEIN"/>
    <property type="match status" value="1"/>
</dbReference>
<reference evidence="1 2" key="1">
    <citation type="submission" date="2019-03" db="EMBL/GenBank/DDBJ databases">
        <title>Genomics of glacier-inhabiting Cryobacterium strains.</title>
        <authorList>
            <person name="Liu Q."/>
            <person name="Xin Y.-H."/>
        </authorList>
    </citation>
    <scope>NUCLEOTIDE SEQUENCE [LARGE SCALE GENOMIC DNA]</scope>
    <source>
        <strain evidence="1 2">Sr59</strain>
    </source>
</reference>
<keyword evidence="2" id="KW-1185">Reference proteome</keyword>
<organism evidence="1 2">
    <name type="scientific">Cryobacterium lactosi</name>
    <dbReference type="NCBI Taxonomy" id="1259202"/>
    <lineage>
        <taxon>Bacteria</taxon>
        <taxon>Bacillati</taxon>
        <taxon>Actinomycetota</taxon>
        <taxon>Actinomycetes</taxon>
        <taxon>Micrococcales</taxon>
        <taxon>Microbacteriaceae</taxon>
        <taxon>Cryobacterium</taxon>
    </lineage>
</organism>
<evidence type="ECO:0000313" key="1">
    <source>
        <dbReference type="EMBL" id="TFD91599.1"/>
    </source>
</evidence>
<dbReference type="AlphaFoldDB" id="A0A4R9BWJ3"/>
<dbReference type="EMBL" id="SOHM01000016">
    <property type="protein sequence ID" value="TFD91599.1"/>
    <property type="molecule type" value="Genomic_DNA"/>
</dbReference>
<accession>A0A4R9BWJ3</accession>
<evidence type="ECO:0000313" key="2">
    <source>
        <dbReference type="Proteomes" id="UP000298468"/>
    </source>
</evidence>
<dbReference type="OrthoDB" id="5113861at2"/>
<dbReference type="RefSeq" id="WP_134640477.1">
    <property type="nucleotide sequence ID" value="NZ_SOHM01000016.1"/>
</dbReference>
<gene>
    <name evidence="1" type="ORF">E3T61_08740</name>
</gene>
<proteinExistence type="predicted"/>
<sequence length="129" mass="13904">MRTWAFVPVLGVIALLAGCSVSPFNVLSDEQRIDLRDGASAYQQEVLADLVVDETEYRQAADDWHSCVSSSGAEPSDVTQNGNELTFDVTIEAATDMAVASIETVADACLPEYFDAIGRVWVSQGTKLT</sequence>
<name>A0A4R9BWJ3_9MICO</name>
<evidence type="ECO:0008006" key="3">
    <source>
        <dbReference type="Google" id="ProtNLM"/>
    </source>
</evidence>